<dbReference type="Pfam" id="PF03136">
    <property type="entry name" value="Pup_ligase"/>
    <property type="match status" value="1"/>
</dbReference>
<proteinExistence type="inferred from homology"/>
<keyword evidence="5 7" id="KW-0067">ATP-binding</keyword>
<comment type="pathway">
    <text evidence="7">Protein modification; protein pupylation.</text>
</comment>
<dbReference type="AlphaFoldDB" id="A0AB37GBS7"/>
<dbReference type="GO" id="GO:0010498">
    <property type="term" value="P:proteasomal protein catabolic process"/>
    <property type="evidence" value="ECO:0007669"/>
    <property type="project" value="UniProtKB-UniRule"/>
</dbReference>
<accession>A0AB37GBS7</accession>
<keyword evidence="3 7" id="KW-0547">Nucleotide-binding</keyword>
<dbReference type="NCBIfam" id="TIGR03686">
    <property type="entry name" value="pupylate_PafA"/>
    <property type="match status" value="1"/>
</dbReference>
<keyword evidence="13" id="KW-1185">Reference proteome</keyword>
<feature type="binding site" evidence="7">
    <location>
        <position position="19"/>
    </location>
    <ligand>
        <name>Mg(2+)</name>
        <dbReference type="ChEBI" id="CHEBI:18420"/>
    </ligand>
</feature>
<keyword evidence="2 7" id="KW-0479">Metal-binding</keyword>
<feature type="binding site" evidence="7">
    <location>
        <position position="73"/>
    </location>
    <ligand>
        <name>Mg(2+)</name>
        <dbReference type="ChEBI" id="CHEBI:18420"/>
    </ligand>
</feature>
<evidence type="ECO:0000256" key="3">
    <source>
        <dbReference type="ARBA" id="ARBA00022741"/>
    </source>
</evidence>
<keyword evidence="1 7" id="KW-0436">Ligase</keyword>
<feature type="binding site" evidence="7">
    <location>
        <position position="63"/>
    </location>
    <ligand>
        <name>ATP</name>
        <dbReference type="ChEBI" id="CHEBI:30616"/>
    </ligand>
</feature>
<dbReference type="GO" id="GO:0070490">
    <property type="term" value="P:protein pupylation"/>
    <property type="evidence" value="ECO:0007669"/>
    <property type="project" value="UniProtKB-UniRule"/>
</dbReference>
<evidence type="ECO:0000313" key="10">
    <source>
        <dbReference type="EMBL" id="QPR30470.1"/>
    </source>
</evidence>
<organism evidence="10 12">
    <name type="scientific">Corynebacterium amycolatum</name>
    <dbReference type="NCBI Taxonomy" id="43765"/>
    <lineage>
        <taxon>Bacteria</taxon>
        <taxon>Bacillati</taxon>
        <taxon>Actinomycetota</taxon>
        <taxon>Actinomycetes</taxon>
        <taxon>Mycobacteriales</taxon>
        <taxon>Corynebacteriaceae</taxon>
        <taxon>Corynebacterium</taxon>
    </lineage>
</organism>
<dbReference type="Proteomes" id="UP000594774">
    <property type="component" value="Chromosome"/>
</dbReference>
<feature type="binding site" evidence="7">
    <location>
        <position position="76"/>
    </location>
    <ligand>
        <name>ATP</name>
        <dbReference type="ChEBI" id="CHEBI:30616"/>
    </ligand>
</feature>
<evidence type="ECO:0000256" key="1">
    <source>
        <dbReference type="ARBA" id="ARBA00022598"/>
    </source>
</evidence>
<dbReference type="GO" id="GO:0005524">
    <property type="term" value="F:ATP binding"/>
    <property type="evidence" value="ECO:0007669"/>
    <property type="project" value="UniProtKB-UniRule"/>
</dbReference>
<sequence>MTDQQVPAQALTRRITGIETEFGITLTLDGSRRLGPDEIARYMFRPVIAKYGATNIFTPNAGRMYLDVGSHPEYATAECDSVSQLVAYDRSGEVILNELAERAEAELADEGIGGKVYLLKNNVDTVGNSYGCHENYLVGRELGLKSLSKLLLPFLVTRQLICGAGKIFLPYPTSPYHNDPIQYCFSQRADHVWEGVSSATTRSRPIINTRDEPHADSNRFRRLHVIVGDSNMSETTTALKIGSTQLVLEMIEAGVKLPDFEVANEIKSIRAVSRDMTGKVEIPLRSGETATALQIQREFLDAAAQWLKVREENMVNEDKGIAGAGTSNEEMGRIVELWGRALDAVETGDWSLIEHDIDWAIKYSLMKRYLDRGLTLEDPKLHQIDLAYHDIRPGRGIFRALEARGIASRWITDKQVAEAVRTAPPTTRAKLRGDFLVAAEESSLKTVVDWTHLKISGDDSISTMLGDPFATENDKVNEMIEILTAAKQTLDTQPEN</sequence>
<evidence type="ECO:0000256" key="7">
    <source>
        <dbReference type="HAMAP-Rule" id="MF_02111"/>
    </source>
</evidence>
<comment type="catalytic activity">
    <reaction evidence="7">
        <text>ATP + [prokaryotic ubiquitin-like protein]-L-glutamate + [protein]-L-lysine = ADP + phosphate + N(6)-([prokaryotic ubiquitin-like protein]-gamma-L-glutamyl)-[protein]-L-lysine.</text>
        <dbReference type="EC" id="6.3.1.19"/>
    </reaction>
</comment>
<dbReference type="InterPro" id="IPR004347">
    <property type="entry name" value="Pup_ligase/deamidase"/>
</dbReference>
<feature type="active site" description="Proton acceptor" evidence="7 9">
    <location>
        <position position="67"/>
    </location>
</feature>
<evidence type="ECO:0000256" key="8">
    <source>
        <dbReference type="NCBIfam" id="TIGR03686"/>
    </source>
</evidence>
<dbReference type="PANTHER" id="PTHR42307">
    <property type="entry name" value="PUP DEAMIDASE/DEPUPYLASE"/>
    <property type="match status" value="1"/>
</dbReference>
<evidence type="ECO:0000256" key="9">
    <source>
        <dbReference type="PIRSR" id="PIRSR018077-1"/>
    </source>
</evidence>
<keyword evidence="4 7" id="KW-0833">Ubl conjugation pathway</keyword>
<dbReference type="Proteomes" id="UP000595198">
    <property type="component" value="Chromosome"/>
</dbReference>
<evidence type="ECO:0000313" key="12">
    <source>
        <dbReference type="Proteomes" id="UP000594774"/>
    </source>
</evidence>
<feature type="binding site" evidence="7">
    <location>
        <position position="450"/>
    </location>
    <ligand>
        <name>ATP</name>
        <dbReference type="ChEBI" id="CHEBI:30616"/>
    </ligand>
</feature>
<comment type="pathway">
    <text evidence="7">Protein degradation; proteasomal Pup-dependent pathway.</text>
</comment>
<evidence type="ECO:0000256" key="6">
    <source>
        <dbReference type="ARBA" id="ARBA00022842"/>
    </source>
</evidence>
<gene>
    <name evidence="7 10" type="primary">pafA</name>
    <name evidence="10" type="ORF">I6G95_09725</name>
    <name evidence="11" type="ORF">I6H48_10275</name>
</gene>
<reference evidence="12 13" key="1">
    <citation type="submission" date="2020-12" db="EMBL/GenBank/DDBJ databases">
        <title>FDA dAtabase for Regulatory Grade micrObial Sequences (FDA-ARGOS): Supporting development and validation of Infectious Disease Dx tests.</title>
        <authorList>
            <person name="Sproer C."/>
            <person name="Gronow S."/>
            <person name="Severitt S."/>
            <person name="Schroder I."/>
            <person name="Tallon L."/>
            <person name="Sadzewicz L."/>
            <person name="Zhao X."/>
            <person name="Boylan J."/>
            <person name="Ott S."/>
            <person name="Bowen H."/>
            <person name="Vavikolanu K."/>
            <person name="Mehta A."/>
            <person name="Aluvathingal J."/>
            <person name="Nadendla S."/>
            <person name="Lowell S."/>
            <person name="Myers T."/>
            <person name="Yan Y."/>
            <person name="Sichtig H."/>
        </authorList>
    </citation>
    <scope>NUCLEOTIDE SEQUENCE [LARGE SCALE GENOMIC DNA]</scope>
    <source>
        <strain evidence="10 12">FDAARGOS_938</strain>
        <strain evidence="11 13">FDAARGOS_991</strain>
    </source>
</reference>
<evidence type="ECO:0000313" key="11">
    <source>
        <dbReference type="EMBL" id="QQB82306.1"/>
    </source>
</evidence>
<evidence type="ECO:0000313" key="13">
    <source>
        <dbReference type="Proteomes" id="UP000595198"/>
    </source>
</evidence>
<keyword evidence="6 7" id="KW-0460">Magnesium</keyword>
<dbReference type="PIRSF" id="PIRSF018077">
    <property type="entry name" value="UCP018077"/>
    <property type="match status" value="1"/>
</dbReference>
<dbReference type="GO" id="GO:0016879">
    <property type="term" value="F:ligase activity, forming carbon-nitrogen bonds"/>
    <property type="evidence" value="ECO:0007669"/>
    <property type="project" value="UniProtKB-UniRule"/>
</dbReference>
<dbReference type="EMBL" id="CP065628">
    <property type="protein sequence ID" value="QPR30470.1"/>
    <property type="molecule type" value="Genomic_DNA"/>
</dbReference>
<evidence type="ECO:0000256" key="5">
    <source>
        <dbReference type="ARBA" id="ARBA00022840"/>
    </source>
</evidence>
<dbReference type="RefSeq" id="WP_197914453.1">
    <property type="nucleotide sequence ID" value="NZ_CP065628.1"/>
</dbReference>
<comment type="miscellaneous">
    <text evidence="7">The reaction mechanism probably proceeds via the activation of Pup by phosphorylation of its C-terminal glutamate, which is then subject to nucleophilic attack by the substrate lysine, resulting in an isopeptide bond and the release of phosphate as a good leaving group.</text>
</comment>
<dbReference type="GO" id="GO:0000287">
    <property type="term" value="F:magnesium ion binding"/>
    <property type="evidence" value="ECO:0007669"/>
    <property type="project" value="UniProtKB-UniRule"/>
</dbReference>
<dbReference type="PANTHER" id="PTHR42307:SF3">
    <property type="entry name" value="PUP--PROTEIN LIGASE"/>
    <property type="match status" value="1"/>
</dbReference>
<dbReference type="EC" id="6.3.1.19" evidence="7 8"/>
<feature type="binding site" evidence="7">
    <location>
        <position position="65"/>
    </location>
    <ligand>
        <name>Mg(2+)</name>
        <dbReference type="ChEBI" id="CHEBI:18420"/>
    </ligand>
</feature>
<evidence type="ECO:0000256" key="4">
    <source>
        <dbReference type="ARBA" id="ARBA00022786"/>
    </source>
</evidence>
<protein>
    <recommendedName>
        <fullName evidence="7 8">Pup--protein ligase</fullName>
        <ecNumber evidence="7 8">6.3.1.19</ecNumber>
    </recommendedName>
    <alternativeName>
        <fullName evidence="7">Proteasome accessory factor A</fullName>
    </alternativeName>
    <alternativeName>
        <fullName evidence="7">Pup-conjugating enzyme</fullName>
    </alternativeName>
</protein>
<comment type="function">
    <text evidence="7">Catalyzes the covalent attachment of the prokaryotic ubiquitin-like protein modifier Pup to the proteasomal substrate proteins, thereby targeting them for proteasomal degradation. This tagging system is termed pupylation. The ligation reaction involves the side-chain carboxylate of the C-terminal glutamate of Pup and the side-chain amino group of a substrate lysine.</text>
</comment>
<dbReference type="InterPro" id="IPR022279">
    <property type="entry name" value="Pup_ligase"/>
</dbReference>
<comment type="similarity">
    <text evidence="7">Belongs to the Pup ligase/Pup deamidase family. Pup-conjugating enzyme subfamily.</text>
</comment>
<dbReference type="GO" id="GO:0019787">
    <property type="term" value="F:ubiquitin-like protein transferase activity"/>
    <property type="evidence" value="ECO:0007669"/>
    <property type="project" value="UniProtKB-UniRule"/>
</dbReference>
<name>A0AB37GBS7_CORAY</name>
<dbReference type="EMBL" id="CP066023">
    <property type="protein sequence ID" value="QQB82306.1"/>
    <property type="molecule type" value="Genomic_DNA"/>
</dbReference>
<dbReference type="GO" id="GO:0019941">
    <property type="term" value="P:modification-dependent protein catabolic process"/>
    <property type="evidence" value="ECO:0007669"/>
    <property type="project" value="UniProtKB-UniRule"/>
</dbReference>
<evidence type="ECO:0000256" key="2">
    <source>
        <dbReference type="ARBA" id="ARBA00022723"/>
    </source>
</evidence>
<dbReference type="HAMAP" id="MF_02111">
    <property type="entry name" value="Pup_ligase"/>
    <property type="match status" value="1"/>
</dbReference>